<sequence length="84" mass="9866">MERSRDGRQTRVRPRTAAGTYWKRFARKANVYSLTQPKSSQFTTLGYNSPMARHERSDPTFLLTPNTLWKRWGVPNKEKPRAQV</sequence>
<name>A0ABC9XKM8_GRUJA</name>
<accession>A0ABC9XKM8</accession>
<dbReference type="Proteomes" id="UP001623348">
    <property type="component" value="Unassembled WGS sequence"/>
</dbReference>
<protein>
    <submittedName>
        <fullName evidence="1">Uncharacterized protein</fullName>
    </submittedName>
</protein>
<organism evidence="1 2">
    <name type="scientific">Grus japonensis</name>
    <name type="common">Japanese crane</name>
    <name type="synonym">Red-crowned crane</name>
    <dbReference type="NCBI Taxonomy" id="30415"/>
    <lineage>
        <taxon>Eukaryota</taxon>
        <taxon>Metazoa</taxon>
        <taxon>Chordata</taxon>
        <taxon>Craniata</taxon>
        <taxon>Vertebrata</taxon>
        <taxon>Euteleostomi</taxon>
        <taxon>Archelosauria</taxon>
        <taxon>Archosauria</taxon>
        <taxon>Dinosauria</taxon>
        <taxon>Saurischia</taxon>
        <taxon>Theropoda</taxon>
        <taxon>Coelurosauria</taxon>
        <taxon>Aves</taxon>
        <taxon>Neognathae</taxon>
        <taxon>Neoaves</taxon>
        <taxon>Gruiformes</taxon>
        <taxon>Gruidae</taxon>
        <taxon>Grus</taxon>
    </lineage>
</organism>
<evidence type="ECO:0000313" key="1">
    <source>
        <dbReference type="EMBL" id="GAB0198245.1"/>
    </source>
</evidence>
<keyword evidence="2" id="KW-1185">Reference proteome</keyword>
<gene>
    <name evidence="1" type="ORF">GRJ2_002289900</name>
</gene>
<comment type="caution">
    <text evidence="1">The sequence shown here is derived from an EMBL/GenBank/DDBJ whole genome shotgun (WGS) entry which is preliminary data.</text>
</comment>
<dbReference type="AlphaFoldDB" id="A0ABC9XKM8"/>
<reference evidence="1 2" key="1">
    <citation type="submission" date="2024-06" db="EMBL/GenBank/DDBJ databases">
        <title>The draft genome of Grus japonensis, version 3.</title>
        <authorList>
            <person name="Nabeshima K."/>
            <person name="Suzuki S."/>
            <person name="Onuma M."/>
        </authorList>
    </citation>
    <scope>NUCLEOTIDE SEQUENCE [LARGE SCALE GENOMIC DNA]</scope>
    <source>
        <strain evidence="1 2">451A</strain>
    </source>
</reference>
<evidence type="ECO:0000313" key="2">
    <source>
        <dbReference type="Proteomes" id="UP001623348"/>
    </source>
</evidence>
<proteinExistence type="predicted"/>
<dbReference type="EMBL" id="BAAFJT010000019">
    <property type="protein sequence ID" value="GAB0198245.1"/>
    <property type="molecule type" value="Genomic_DNA"/>
</dbReference>